<dbReference type="InterPro" id="IPR032135">
    <property type="entry name" value="DUF4817"/>
</dbReference>
<organism evidence="3 4">
    <name type="scientific">Periplaneta americana</name>
    <name type="common">American cockroach</name>
    <name type="synonym">Blatta americana</name>
    <dbReference type="NCBI Taxonomy" id="6978"/>
    <lineage>
        <taxon>Eukaryota</taxon>
        <taxon>Metazoa</taxon>
        <taxon>Ecdysozoa</taxon>
        <taxon>Arthropoda</taxon>
        <taxon>Hexapoda</taxon>
        <taxon>Insecta</taxon>
        <taxon>Pterygota</taxon>
        <taxon>Neoptera</taxon>
        <taxon>Polyneoptera</taxon>
        <taxon>Dictyoptera</taxon>
        <taxon>Blattodea</taxon>
        <taxon>Blattoidea</taxon>
        <taxon>Blattidae</taxon>
        <taxon>Blattinae</taxon>
        <taxon>Periplaneta</taxon>
    </lineage>
</organism>
<dbReference type="Gene3D" id="3.30.420.10">
    <property type="entry name" value="Ribonuclease H-like superfamily/Ribonuclease H"/>
    <property type="match status" value="2"/>
</dbReference>
<proteinExistence type="predicted"/>
<protein>
    <recommendedName>
        <fullName evidence="2">RNase H type-1 domain-containing protein</fullName>
    </recommendedName>
</protein>
<dbReference type="InterPro" id="IPR036397">
    <property type="entry name" value="RNaseH_sf"/>
</dbReference>
<dbReference type="PANTHER" id="PTHR47326:SF1">
    <property type="entry name" value="HTH PSQ-TYPE DOMAIN-CONTAINING PROTEIN"/>
    <property type="match status" value="1"/>
</dbReference>
<evidence type="ECO:0000256" key="1">
    <source>
        <dbReference type="SAM" id="MobiDB-lite"/>
    </source>
</evidence>
<evidence type="ECO:0000313" key="3">
    <source>
        <dbReference type="EMBL" id="KAJ4442788.1"/>
    </source>
</evidence>
<dbReference type="InterPro" id="IPR012337">
    <property type="entry name" value="RNaseH-like_sf"/>
</dbReference>
<keyword evidence="4" id="KW-1185">Reference proteome</keyword>
<dbReference type="PROSITE" id="PS50879">
    <property type="entry name" value="RNASE_H_1"/>
    <property type="match status" value="1"/>
</dbReference>
<accession>A0ABQ8TA27</accession>
<sequence>MEPRLSFEQRKAILKWYWRTENVVEVQRQWRREYRIEPPTRLTIARIRDKFETHGTICDVYKGRSGRPLTSTSPASSTMVLERRRGPIEFPPRSPDLFPLNFYLWGTLKNVVYRRKPATLAALREEIETEFAAIAKDTFANVARTVVQRTQKKHLTKPPAWLSRVRRLPAGLKLRSGAAEQIAILQALQILEENPKNSITERMAAVYTDSQITIALLKNNENRNELVERIKQKFKQLKDNRWTIHMKWVKAHVGLHGNEMADRLAKEAAMEDALDSVYDKIPEIQIIREIKENRLRSWQRQWESITKGTGCKLFFPSVNERLKNKLPINPQITAIVSGHEKTRVYYHRFGIIDSPLCKCEEEHQTTNHLLFKSRGVRSIHFRPPVPGVKLMLSLESSIICIILTLKVGDTLYKALKVKYMKNQQSRSDDTDKHEGYSGPSSATEVKMRWSRAEAQLVKMDLYINYMRPENREERPGQEQYGLEQQHTVKTGDIWKEERFKP</sequence>
<dbReference type="EMBL" id="JAJSOF020000013">
    <property type="protein sequence ID" value="KAJ4442788.1"/>
    <property type="molecule type" value="Genomic_DNA"/>
</dbReference>
<evidence type="ECO:0000259" key="2">
    <source>
        <dbReference type="PROSITE" id="PS50879"/>
    </source>
</evidence>
<gene>
    <name evidence="3" type="ORF">ANN_04381</name>
</gene>
<feature type="domain" description="RNase H type-1" evidence="2">
    <location>
        <begin position="121"/>
        <end position="270"/>
    </location>
</feature>
<name>A0ABQ8TA27_PERAM</name>
<dbReference type="Pfam" id="PF00075">
    <property type="entry name" value="RNase_H"/>
    <property type="match status" value="1"/>
</dbReference>
<dbReference type="CDD" id="cd09276">
    <property type="entry name" value="Rnase_HI_RT_non_LTR"/>
    <property type="match status" value="1"/>
</dbReference>
<comment type="caution">
    <text evidence="3">The sequence shown here is derived from an EMBL/GenBank/DDBJ whole genome shotgun (WGS) entry which is preliminary data.</text>
</comment>
<evidence type="ECO:0000313" key="4">
    <source>
        <dbReference type="Proteomes" id="UP001148838"/>
    </source>
</evidence>
<dbReference type="Proteomes" id="UP001148838">
    <property type="component" value="Unassembled WGS sequence"/>
</dbReference>
<feature type="compositionally biased region" description="Basic and acidic residues" evidence="1">
    <location>
        <begin position="426"/>
        <end position="435"/>
    </location>
</feature>
<feature type="compositionally biased region" description="Basic and acidic residues" evidence="1">
    <location>
        <begin position="492"/>
        <end position="501"/>
    </location>
</feature>
<feature type="region of interest" description="Disordered" evidence="1">
    <location>
        <begin position="422"/>
        <end position="443"/>
    </location>
</feature>
<dbReference type="SUPFAM" id="SSF53098">
    <property type="entry name" value="Ribonuclease H-like"/>
    <property type="match status" value="1"/>
</dbReference>
<feature type="region of interest" description="Disordered" evidence="1">
    <location>
        <begin position="468"/>
        <end position="501"/>
    </location>
</feature>
<dbReference type="Pfam" id="PF16087">
    <property type="entry name" value="DUF4817"/>
    <property type="match status" value="1"/>
</dbReference>
<dbReference type="InterPro" id="IPR002156">
    <property type="entry name" value="RNaseH_domain"/>
</dbReference>
<reference evidence="3 4" key="1">
    <citation type="journal article" date="2022" name="Allergy">
        <title>Genome assembly and annotation of Periplaneta americana reveal a comprehensive cockroach allergen profile.</title>
        <authorList>
            <person name="Wang L."/>
            <person name="Xiong Q."/>
            <person name="Saelim N."/>
            <person name="Wang L."/>
            <person name="Nong W."/>
            <person name="Wan A.T."/>
            <person name="Shi M."/>
            <person name="Liu X."/>
            <person name="Cao Q."/>
            <person name="Hui J.H.L."/>
            <person name="Sookrung N."/>
            <person name="Leung T.F."/>
            <person name="Tungtrongchitr A."/>
            <person name="Tsui S.K.W."/>
        </authorList>
    </citation>
    <scope>NUCLEOTIDE SEQUENCE [LARGE SCALE GENOMIC DNA]</scope>
    <source>
        <strain evidence="3">PWHHKU_190912</strain>
    </source>
</reference>
<dbReference type="PANTHER" id="PTHR47326">
    <property type="entry name" value="TRANSPOSABLE ELEMENT TC3 TRANSPOSASE-LIKE PROTEIN"/>
    <property type="match status" value="1"/>
</dbReference>